<dbReference type="GO" id="GO:0030244">
    <property type="term" value="P:cellulose biosynthetic process"/>
    <property type="evidence" value="ECO:0007669"/>
    <property type="project" value="InterPro"/>
</dbReference>
<evidence type="ECO:0000256" key="1">
    <source>
        <dbReference type="ARBA" id="ARBA00004308"/>
    </source>
</evidence>
<dbReference type="Pfam" id="PF03552">
    <property type="entry name" value="Cellulose_synt"/>
    <property type="match status" value="1"/>
</dbReference>
<organism evidence="9 10">
    <name type="scientific">Coptis chinensis</name>
    <dbReference type="NCBI Taxonomy" id="261450"/>
    <lineage>
        <taxon>Eukaryota</taxon>
        <taxon>Viridiplantae</taxon>
        <taxon>Streptophyta</taxon>
        <taxon>Embryophyta</taxon>
        <taxon>Tracheophyta</taxon>
        <taxon>Spermatophyta</taxon>
        <taxon>Magnoliopsida</taxon>
        <taxon>Ranunculales</taxon>
        <taxon>Ranunculaceae</taxon>
        <taxon>Coptidoideae</taxon>
        <taxon>Coptis</taxon>
    </lineage>
</organism>
<dbReference type="GO" id="GO:0071555">
    <property type="term" value="P:cell wall organization"/>
    <property type="evidence" value="ECO:0007669"/>
    <property type="project" value="UniProtKB-KW"/>
</dbReference>
<keyword evidence="6" id="KW-0472">Membrane</keyword>
<keyword evidence="4" id="KW-0812">Transmembrane</keyword>
<reference evidence="9 10" key="1">
    <citation type="submission" date="2020-10" db="EMBL/GenBank/DDBJ databases">
        <title>The Coptis chinensis genome and diversification of protoberbering-type alkaloids.</title>
        <authorList>
            <person name="Wang B."/>
            <person name="Shu S."/>
            <person name="Song C."/>
            <person name="Liu Y."/>
        </authorList>
    </citation>
    <scope>NUCLEOTIDE SEQUENCE [LARGE SCALE GENOMIC DNA]</scope>
    <source>
        <strain evidence="9">HL-2020</strain>
        <tissue evidence="9">Leaf</tissue>
    </source>
</reference>
<dbReference type="OrthoDB" id="1713796at2759"/>
<evidence type="ECO:0000313" key="9">
    <source>
        <dbReference type="EMBL" id="KAF9613815.1"/>
    </source>
</evidence>
<dbReference type="GO" id="GO:0012505">
    <property type="term" value="C:endomembrane system"/>
    <property type="evidence" value="ECO:0007669"/>
    <property type="project" value="UniProtKB-SubCell"/>
</dbReference>
<evidence type="ECO:0000256" key="4">
    <source>
        <dbReference type="ARBA" id="ARBA00022692"/>
    </source>
</evidence>
<dbReference type="AlphaFoldDB" id="A0A835I973"/>
<feature type="binding site" evidence="8">
    <location>
        <position position="48"/>
    </location>
    <ligand>
        <name>Mn(2+)</name>
        <dbReference type="ChEBI" id="CHEBI:29035"/>
    </ligand>
</feature>
<keyword evidence="5" id="KW-1133">Transmembrane helix</keyword>
<evidence type="ECO:0000256" key="7">
    <source>
        <dbReference type="ARBA" id="ARBA00023316"/>
    </source>
</evidence>
<keyword evidence="7" id="KW-0961">Cell wall biogenesis/degradation</keyword>
<keyword evidence="2" id="KW-0328">Glycosyltransferase</keyword>
<name>A0A835I973_9MAGN</name>
<dbReference type="GO" id="GO:0016020">
    <property type="term" value="C:membrane"/>
    <property type="evidence" value="ECO:0007669"/>
    <property type="project" value="InterPro"/>
</dbReference>
<sequence length="181" mass="19759">MFILVCINDKGGKSALVGFIPSRKVGAMNAPVRVSAILTNVLFMLNLDCDHYINNNKAAREAVCFLMIHRLEERSVTSSSLKGLTTLTGAIDMPIETPSSLIQALYGYNPLKGPKRPNMVSCDSCPCFGLLNKYSNQNGVGSNLEGSSGVLTLPMQTYEIKFLHCRFPARIEEEEGGLLEV</sequence>
<evidence type="ECO:0000256" key="8">
    <source>
        <dbReference type="PIRSR" id="PIRSR605150-3"/>
    </source>
</evidence>
<comment type="caution">
    <text evidence="9">The sequence shown here is derived from an EMBL/GenBank/DDBJ whole genome shotgun (WGS) entry which is preliminary data.</text>
</comment>
<protein>
    <submittedName>
        <fullName evidence="9">Uncharacterized protein</fullName>
    </submittedName>
</protein>
<evidence type="ECO:0000256" key="2">
    <source>
        <dbReference type="ARBA" id="ARBA00022676"/>
    </source>
</evidence>
<evidence type="ECO:0000313" key="10">
    <source>
        <dbReference type="Proteomes" id="UP000631114"/>
    </source>
</evidence>
<evidence type="ECO:0000256" key="3">
    <source>
        <dbReference type="ARBA" id="ARBA00022679"/>
    </source>
</evidence>
<proteinExistence type="predicted"/>
<keyword evidence="10" id="KW-1185">Reference proteome</keyword>
<evidence type="ECO:0000256" key="5">
    <source>
        <dbReference type="ARBA" id="ARBA00022989"/>
    </source>
</evidence>
<comment type="subcellular location">
    <subcellularLocation>
        <location evidence="1">Endomembrane system</location>
    </subcellularLocation>
</comment>
<keyword evidence="3" id="KW-0808">Transferase</keyword>
<feature type="binding site" evidence="8">
    <location>
        <position position="24"/>
    </location>
    <ligand>
        <name>Mn(2+)</name>
        <dbReference type="ChEBI" id="CHEBI:29035"/>
    </ligand>
</feature>
<dbReference type="EMBL" id="JADFTS010000003">
    <property type="protein sequence ID" value="KAF9613815.1"/>
    <property type="molecule type" value="Genomic_DNA"/>
</dbReference>
<gene>
    <name evidence="9" type="ORF">IFM89_011984</name>
</gene>
<dbReference type="InterPro" id="IPR005150">
    <property type="entry name" value="Cellulose_synth"/>
</dbReference>
<evidence type="ECO:0000256" key="6">
    <source>
        <dbReference type="ARBA" id="ARBA00023136"/>
    </source>
</evidence>
<accession>A0A835I973</accession>
<dbReference type="GO" id="GO:0016760">
    <property type="term" value="F:cellulose synthase (UDP-forming) activity"/>
    <property type="evidence" value="ECO:0007669"/>
    <property type="project" value="InterPro"/>
</dbReference>
<dbReference type="PANTHER" id="PTHR13301">
    <property type="entry name" value="X-BOX TRANSCRIPTION FACTOR-RELATED"/>
    <property type="match status" value="1"/>
</dbReference>
<dbReference type="Proteomes" id="UP000631114">
    <property type="component" value="Unassembled WGS sequence"/>
</dbReference>